<evidence type="ECO:0000256" key="1">
    <source>
        <dbReference type="SAM" id="MobiDB-lite"/>
    </source>
</evidence>
<feature type="compositionally biased region" description="Acidic residues" evidence="1">
    <location>
        <begin position="41"/>
        <end position="55"/>
    </location>
</feature>
<feature type="compositionally biased region" description="Basic and acidic residues" evidence="1">
    <location>
        <begin position="56"/>
        <end position="76"/>
    </location>
</feature>
<feature type="region of interest" description="Disordered" evidence="1">
    <location>
        <begin position="1"/>
        <end position="109"/>
    </location>
</feature>
<sequence>MKASTSRKKEDAADRISARHNHGKGIVIDEIVGDNLRPDDVVVESDVEESEDEKIEYDSDRDKEQTSASKMAERTATRNQRQQGNRNHDRRRYNDDEGTLDEGGMYDDEDDCMGAPYQNTGVELNVGLINTLPRYYGKAHEDPHQHVREFQVICGSLKMEPGREEEIKLQAFPFSLMDGAKDWFYSLDNGSIHTWRDMRQAFLDKYFPSDKVIHVRKAISSVQQQNGESLYDYWERYKRLLATCPKHQLGKKSIILYFYEGLTDEERKIINAAAGGNLKRKTADEAREIITMMANNSQQFAPRSRERHKGVHAVTESSPDWGKKIDDLTKYVVKAMGTSSSALTCDICCEIGHEARDCKFAQGMEVESYENEEVNA</sequence>
<evidence type="ECO:0000313" key="3">
    <source>
        <dbReference type="EMBL" id="EPS62135.1"/>
    </source>
</evidence>
<feature type="compositionally biased region" description="Basic and acidic residues" evidence="1">
    <location>
        <begin position="7"/>
        <end position="17"/>
    </location>
</feature>
<protein>
    <recommendedName>
        <fullName evidence="2">Retrotransposon gag domain-containing protein</fullName>
    </recommendedName>
</protein>
<dbReference type="PANTHER" id="PTHR33223">
    <property type="entry name" value="CCHC-TYPE DOMAIN-CONTAINING PROTEIN"/>
    <property type="match status" value="1"/>
</dbReference>
<dbReference type="InterPro" id="IPR005162">
    <property type="entry name" value="Retrotrans_gag_dom"/>
</dbReference>
<dbReference type="EMBL" id="AUSU01006371">
    <property type="protein sequence ID" value="EPS62135.1"/>
    <property type="molecule type" value="Genomic_DNA"/>
</dbReference>
<reference evidence="3 4" key="1">
    <citation type="journal article" date="2013" name="BMC Genomics">
        <title>The miniature genome of a carnivorous plant Genlisea aurea contains a low number of genes and short non-coding sequences.</title>
        <authorList>
            <person name="Leushkin E.V."/>
            <person name="Sutormin R.A."/>
            <person name="Nabieva E.R."/>
            <person name="Penin A.A."/>
            <person name="Kondrashov A.S."/>
            <person name="Logacheva M.D."/>
        </authorList>
    </citation>
    <scope>NUCLEOTIDE SEQUENCE [LARGE SCALE GENOMIC DNA]</scope>
</reference>
<feature type="compositionally biased region" description="Acidic residues" evidence="1">
    <location>
        <begin position="96"/>
        <end position="109"/>
    </location>
</feature>
<feature type="domain" description="Retrotransposon gag" evidence="2">
    <location>
        <begin position="171"/>
        <end position="263"/>
    </location>
</feature>
<dbReference type="OrthoDB" id="1740797at2759"/>
<proteinExistence type="predicted"/>
<gene>
    <name evidence="3" type="ORF">M569_12658</name>
</gene>
<dbReference type="Pfam" id="PF03732">
    <property type="entry name" value="Retrotrans_gag"/>
    <property type="match status" value="1"/>
</dbReference>
<organism evidence="3 4">
    <name type="scientific">Genlisea aurea</name>
    <dbReference type="NCBI Taxonomy" id="192259"/>
    <lineage>
        <taxon>Eukaryota</taxon>
        <taxon>Viridiplantae</taxon>
        <taxon>Streptophyta</taxon>
        <taxon>Embryophyta</taxon>
        <taxon>Tracheophyta</taxon>
        <taxon>Spermatophyta</taxon>
        <taxon>Magnoliopsida</taxon>
        <taxon>eudicotyledons</taxon>
        <taxon>Gunneridae</taxon>
        <taxon>Pentapetalae</taxon>
        <taxon>asterids</taxon>
        <taxon>lamiids</taxon>
        <taxon>Lamiales</taxon>
        <taxon>Lentibulariaceae</taxon>
        <taxon>Genlisea</taxon>
    </lineage>
</organism>
<name>S8C5N8_9LAMI</name>
<feature type="non-terminal residue" evidence="3">
    <location>
        <position position="376"/>
    </location>
</feature>
<accession>S8C5N8</accession>
<evidence type="ECO:0000313" key="4">
    <source>
        <dbReference type="Proteomes" id="UP000015453"/>
    </source>
</evidence>
<comment type="caution">
    <text evidence="3">The sequence shown here is derived from an EMBL/GenBank/DDBJ whole genome shotgun (WGS) entry which is preliminary data.</text>
</comment>
<keyword evidence="4" id="KW-1185">Reference proteome</keyword>
<dbReference type="PANTHER" id="PTHR33223:SF3">
    <property type="match status" value="1"/>
</dbReference>
<dbReference type="Proteomes" id="UP000015453">
    <property type="component" value="Unassembled WGS sequence"/>
</dbReference>
<evidence type="ECO:0000259" key="2">
    <source>
        <dbReference type="Pfam" id="PF03732"/>
    </source>
</evidence>
<dbReference type="AlphaFoldDB" id="S8C5N8"/>